<gene>
    <name evidence="1" type="ORF">ZHAS_00019203</name>
</gene>
<proteinExistence type="predicted"/>
<protein>
    <submittedName>
        <fullName evidence="1 2">MarR family transcriptional regulator</fullName>
    </submittedName>
</protein>
<dbReference type="AlphaFoldDB" id="A0A084WKW6"/>
<reference evidence="1 3" key="1">
    <citation type="journal article" date="2014" name="BMC Genomics">
        <title>Genome sequence of Anopheles sinensis provides insight into genetics basis of mosquito competence for malaria parasites.</title>
        <authorList>
            <person name="Zhou D."/>
            <person name="Zhang D."/>
            <person name="Ding G."/>
            <person name="Shi L."/>
            <person name="Hou Q."/>
            <person name="Ye Y."/>
            <person name="Xu Y."/>
            <person name="Zhou H."/>
            <person name="Xiong C."/>
            <person name="Li S."/>
            <person name="Yu J."/>
            <person name="Hong S."/>
            <person name="Yu X."/>
            <person name="Zou P."/>
            <person name="Chen C."/>
            <person name="Chang X."/>
            <person name="Wang W."/>
            <person name="Lv Y."/>
            <person name="Sun Y."/>
            <person name="Ma L."/>
            <person name="Shen B."/>
            <person name="Zhu C."/>
        </authorList>
    </citation>
    <scope>NUCLEOTIDE SEQUENCE [LARGE SCALE GENOMIC DNA]</scope>
</reference>
<organism evidence="1">
    <name type="scientific">Anopheles sinensis</name>
    <name type="common">Mosquito</name>
    <dbReference type="NCBI Taxonomy" id="74873"/>
    <lineage>
        <taxon>Eukaryota</taxon>
        <taxon>Metazoa</taxon>
        <taxon>Ecdysozoa</taxon>
        <taxon>Arthropoda</taxon>
        <taxon>Hexapoda</taxon>
        <taxon>Insecta</taxon>
        <taxon>Pterygota</taxon>
        <taxon>Neoptera</taxon>
        <taxon>Endopterygota</taxon>
        <taxon>Diptera</taxon>
        <taxon>Nematocera</taxon>
        <taxon>Culicoidea</taxon>
        <taxon>Culicidae</taxon>
        <taxon>Anophelinae</taxon>
        <taxon>Anopheles</taxon>
    </lineage>
</organism>
<name>A0A084WKW6_ANOSI</name>
<dbReference type="EMBL" id="KE525350">
    <property type="protein sequence ID" value="KFB50860.1"/>
    <property type="molecule type" value="Genomic_DNA"/>
</dbReference>
<evidence type="ECO:0000313" key="2">
    <source>
        <dbReference type="EnsemblMetazoa" id="ASIC019203-PA"/>
    </source>
</evidence>
<dbReference type="Proteomes" id="UP000030765">
    <property type="component" value="Unassembled WGS sequence"/>
</dbReference>
<evidence type="ECO:0000313" key="1">
    <source>
        <dbReference type="EMBL" id="KFB50860.1"/>
    </source>
</evidence>
<accession>A0A084WKW6</accession>
<sequence length="229" mass="26016">MSIPWLAVCGKTQQSHFRSVRSIYPPPVLRPAVAPFRREGYADPLVFNSLTTPRSDSIRFPPFERKRKTYVRKGNGRRKRGKHCGSSWALANRFCTPLNGLWNPAASEKKALKALTFSRKLELEKCPCTLRSKGASFLGTIKRKTPGKPNGKPPRKGSVLMENIFFQLLHPESNNPPRDARRQVVFPAASSFGIEFLIFLSIHSTPEVHNLKRRLVVIGSKRRWECVPR</sequence>
<dbReference type="EnsemblMetazoa" id="ASIC019203-RA">
    <property type="protein sequence ID" value="ASIC019203-PA"/>
    <property type="gene ID" value="ASIC019203"/>
</dbReference>
<dbReference type="VEuPathDB" id="VectorBase:ASIC019203"/>
<reference evidence="2" key="2">
    <citation type="submission" date="2020-05" db="UniProtKB">
        <authorList>
            <consortium name="EnsemblMetazoa"/>
        </authorList>
    </citation>
    <scope>IDENTIFICATION</scope>
</reference>
<evidence type="ECO:0000313" key="3">
    <source>
        <dbReference type="Proteomes" id="UP000030765"/>
    </source>
</evidence>
<keyword evidence="3" id="KW-1185">Reference proteome</keyword>
<dbReference type="EMBL" id="ATLV01024152">
    <property type="status" value="NOT_ANNOTATED_CDS"/>
    <property type="molecule type" value="Genomic_DNA"/>
</dbReference>